<keyword evidence="2" id="KW-0472">Membrane</keyword>
<dbReference type="Proteomes" id="UP000282423">
    <property type="component" value="Unassembled WGS sequence"/>
</dbReference>
<keyword evidence="4" id="KW-1185">Reference proteome</keyword>
<keyword evidence="2" id="KW-0812">Transmembrane</keyword>
<feature type="transmembrane region" description="Helical" evidence="2">
    <location>
        <begin position="37"/>
        <end position="56"/>
    </location>
</feature>
<evidence type="ECO:0000256" key="1">
    <source>
        <dbReference type="SAM" id="MobiDB-lite"/>
    </source>
</evidence>
<keyword evidence="2" id="KW-1133">Transmembrane helix</keyword>
<feature type="compositionally biased region" description="Basic and acidic residues" evidence="1">
    <location>
        <begin position="79"/>
        <end position="94"/>
    </location>
</feature>
<organism evidence="3 4">
    <name type="scientific">Sphingobacterium puteale</name>
    <dbReference type="NCBI Taxonomy" id="2420510"/>
    <lineage>
        <taxon>Bacteria</taxon>
        <taxon>Pseudomonadati</taxon>
        <taxon>Bacteroidota</taxon>
        <taxon>Sphingobacteriia</taxon>
        <taxon>Sphingobacteriales</taxon>
        <taxon>Sphingobacteriaceae</taxon>
        <taxon>Sphingobacterium</taxon>
    </lineage>
</organism>
<gene>
    <name evidence="3" type="ORF">D7322_27590</name>
</gene>
<accession>A0A420VPZ2</accession>
<reference evidence="3 4" key="1">
    <citation type="submission" date="2018-10" db="EMBL/GenBank/DDBJ databases">
        <title>Sphingobacterium sp. M05W1-28.</title>
        <authorList>
            <person name="Cai H."/>
        </authorList>
    </citation>
    <scope>NUCLEOTIDE SEQUENCE [LARGE SCALE GENOMIC DNA]</scope>
    <source>
        <strain evidence="3 4">M05W1-28</strain>
    </source>
</reference>
<protein>
    <submittedName>
        <fullName evidence="3">DUF1049 domain-containing protein</fullName>
    </submittedName>
</protein>
<feature type="region of interest" description="Disordered" evidence="1">
    <location>
        <begin position="67"/>
        <end position="94"/>
    </location>
</feature>
<name>A0A420VPZ2_9SPHI</name>
<dbReference type="EMBL" id="RBWS01000033">
    <property type="protein sequence ID" value="RKO68383.1"/>
    <property type="molecule type" value="Genomic_DNA"/>
</dbReference>
<evidence type="ECO:0000313" key="3">
    <source>
        <dbReference type="EMBL" id="RKO68383.1"/>
    </source>
</evidence>
<comment type="caution">
    <text evidence="3">The sequence shown here is derived from an EMBL/GenBank/DDBJ whole genome shotgun (WGS) entry which is preliminary data.</text>
</comment>
<sequence>MIMRNILLILLSVIVTLVCVKNSQTVDIDLFVEGKIALWKLLLTFFVMGTIFAFLLKGSKKKQHQEHTAIFDESEEDYEGPKSKLSDEDRDFLS</sequence>
<dbReference type="AlphaFoldDB" id="A0A420VPZ2"/>
<evidence type="ECO:0000256" key="2">
    <source>
        <dbReference type="SAM" id="Phobius"/>
    </source>
</evidence>
<proteinExistence type="predicted"/>
<evidence type="ECO:0000313" key="4">
    <source>
        <dbReference type="Proteomes" id="UP000282423"/>
    </source>
</evidence>
<dbReference type="OrthoDB" id="711545at2"/>